<evidence type="ECO:0000313" key="1">
    <source>
        <dbReference type="EMBL" id="OBS75438.1"/>
    </source>
</evidence>
<dbReference type="AlphaFoldDB" id="A0A1A6HA27"/>
<sequence>MNTNPSQGSYHFQALHFLVKVGRHAALQDQARPDCPGMPQGVRWDPSTCDEKKWLVVPAVLKVVRLKPNQKVCSSGAYVAQEATETARKNVEKKVIELTEVLKTSGFLV</sequence>
<reference evidence="1 2" key="1">
    <citation type="submission" date="2016-06" db="EMBL/GenBank/DDBJ databases">
        <title>The Draft Genome Sequence and Annotation of the Desert Woodrat Neotoma lepida.</title>
        <authorList>
            <person name="Campbell M."/>
            <person name="Oakeson K.F."/>
            <person name="Yandell M."/>
            <person name="Halpert J.R."/>
            <person name="Dearing D."/>
        </authorList>
    </citation>
    <scope>NUCLEOTIDE SEQUENCE [LARGE SCALE GENOMIC DNA]</scope>
    <source>
        <strain evidence="1">417</strain>
        <tissue evidence="1">Liver</tissue>
    </source>
</reference>
<dbReference type="Proteomes" id="UP000092124">
    <property type="component" value="Unassembled WGS sequence"/>
</dbReference>
<name>A0A1A6HA27_NEOLE</name>
<comment type="caution">
    <text evidence="1">The sequence shown here is derived from an EMBL/GenBank/DDBJ whole genome shotgun (WGS) entry which is preliminary data.</text>
</comment>
<protein>
    <submittedName>
        <fullName evidence="1">Uncharacterized protein</fullName>
    </submittedName>
</protein>
<evidence type="ECO:0000313" key="2">
    <source>
        <dbReference type="Proteomes" id="UP000092124"/>
    </source>
</evidence>
<dbReference type="OrthoDB" id="1882297at2759"/>
<dbReference type="STRING" id="56216.A0A1A6HA27"/>
<proteinExistence type="predicted"/>
<dbReference type="EMBL" id="LZPO01037265">
    <property type="protein sequence ID" value="OBS75438.1"/>
    <property type="molecule type" value="Genomic_DNA"/>
</dbReference>
<keyword evidence="2" id="KW-1185">Reference proteome</keyword>
<gene>
    <name evidence="1" type="ORF">A6R68_13965</name>
</gene>
<organism evidence="1 2">
    <name type="scientific">Neotoma lepida</name>
    <name type="common">Desert woodrat</name>
    <dbReference type="NCBI Taxonomy" id="56216"/>
    <lineage>
        <taxon>Eukaryota</taxon>
        <taxon>Metazoa</taxon>
        <taxon>Chordata</taxon>
        <taxon>Craniata</taxon>
        <taxon>Vertebrata</taxon>
        <taxon>Euteleostomi</taxon>
        <taxon>Mammalia</taxon>
        <taxon>Eutheria</taxon>
        <taxon>Euarchontoglires</taxon>
        <taxon>Glires</taxon>
        <taxon>Rodentia</taxon>
        <taxon>Myomorpha</taxon>
        <taxon>Muroidea</taxon>
        <taxon>Cricetidae</taxon>
        <taxon>Neotominae</taxon>
        <taxon>Neotoma</taxon>
    </lineage>
</organism>
<accession>A0A1A6HA27</accession>